<dbReference type="InterPro" id="IPR025660">
    <property type="entry name" value="Pept_his_AS"/>
</dbReference>
<feature type="chain" id="PRO_5018549360" description="Dipeptidyl peptidase 1" evidence="16">
    <location>
        <begin position="25"/>
        <end position="542"/>
    </location>
</feature>
<dbReference type="eggNOG" id="KOG1543">
    <property type="taxonomic scope" value="Eukaryota"/>
</dbReference>
<dbReference type="Pfam" id="PF08773">
    <property type="entry name" value="CathepsinC_exc"/>
    <property type="match status" value="1"/>
</dbReference>
<keyword evidence="8" id="KW-1015">Disulfide bond</keyword>
<evidence type="ECO:0000256" key="16">
    <source>
        <dbReference type="SAM" id="SignalP"/>
    </source>
</evidence>
<name>L1LCB7_THEEQ</name>
<dbReference type="InterPro" id="IPR038765">
    <property type="entry name" value="Papain-like_cys_pep_sf"/>
</dbReference>
<keyword evidence="9" id="KW-0325">Glycoprotein</keyword>
<evidence type="ECO:0000256" key="14">
    <source>
        <dbReference type="ARBA" id="ARBA00032961"/>
    </source>
</evidence>
<keyword evidence="19" id="KW-1185">Reference proteome</keyword>
<dbReference type="Pfam" id="PF00112">
    <property type="entry name" value="Peptidase_C1"/>
    <property type="match status" value="1"/>
</dbReference>
<keyword evidence="16" id="KW-0732">Signal</keyword>
<proteinExistence type="inferred from homology"/>
<dbReference type="SMART" id="SM00645">
    <property type="entry name" value="Pept_C1"/>
    <property type="match status" value="1"/>
</dbReference>
<dbReference type="GO" id="GO:0008239">
    <property type="term" value="F:dipeptidyl-peptidase activity"/>
    <property type="evidence" value="ECO:0007669"/>
    <property type="project" value="UniProtKB-EC"/>
</dbReference>
<evidence type="ECO:0000256" key="9">
    <source>
        <dbReference type="ARBA" id="ARBA00023180"/>
    </source>
</evidence>
<sequence>MERTSLFLLINVVLFIVPYRGVYADLPIHALVSDIAGKWTFSISYNVYGADIACGSDTPNSIGRVLSFGDYKTFIEKQHGISRQVTLDLTLETVKLPHDYDAKHRNDWVYLAVKSDNERVIGTWTAIYDQGFYITLDDGLEIFSYVSFSPVGEHKYLTNPNQTQIGWVTRREGGNITHACASGSRVHKKESVATVNVDESTSTKYGKTIQRTSDVSRLDGNLVLKTLKENGGYFCRCTSKGPSTHDLPRAFSWDRYENIPLVNQKRCGGCYTISALYTLQVRFIIQVSKLLKSGKAGHREHALKQLLADLKRGYFDINDALSCIYLNQGCHGGYPYLVGKHAKEYGLHFVQVDGDYTRYESEKDRLETIFRIVDNQTCDNVNSNKLFYAHSYGYVGGSYQCTKCSGEALMMQEIYENGPIVVGIDGSFLNGRHTTGIIDFTDEDAKKRFGLCDVDGHPALSGWEYTTHAVAVIGWGEEVSEHSVKKYWIIRNSWGKDWGDGGFFKLVRGENAFGVESEGVFIDPDLDRATDAVTDASIRHHK</sequence>
<dbReference type="InterPro" id="IPR013128">
    <property type="entry name" value="Peptidase_C1A"/>
</dbReference>
<evidence type="ECO:0000313" key="18">
    <source>
        <dbReference type="EMBL" id="EKX72895.1"/>
    </source>
</evidence>
<dbReference type="SUPFAM" id="SSF75001">
    <property type="entry name" value="Dipeptidyl peptidase I (cathepsin C), exclusion domain"/>
    <property type="match status" value="1"/>
</dbReference>
<dbReference type="Gene3D" id="2.40.128.80">
    <property type="entry name" value="Cathepsin C, exclusion domain"/>
    <property type="match status" value="1"/>
</dbReference>
<dbReference type="InterPro" id="IPR000169">
    <property type="entry name" value="Pept_cys_AS"/>
</dbReference>
<comment type="function">
    <text evidence="15">Thiol protease. Has dipeptidylpeptidase activity. Active against a broad range of dipeptide substrates composed of both polar and hydrophobic amino acids. Proline cannot occupy the P1 position and arginine cannot occupy the P2 position of the substrate. Can act as both an exopeptidase and endopeptidase. Activates serine proteases such as elastase, cathepsin G and granzymes A and B.</text>
</comment>
<comment type="subunit">
    <text evidence="4">Tetramer of heterotrimers consisting of exclusion domain, heavy- and light chains.</text>
</comment>
<dbReference type="GO" id="GO:0008234">
    <property type="term" value="F:cysteine-type peptidase activity"/>
    <property type="evidence" value="ECO:0007669"/>
    <property type="project" value="InterPro"/>
</dbReference>
<evidence type="ECO:0000256" key="8">
    <source>
        <dbReference type="ARBA" id="ARBA00023157"/>
    </source>
</evidence>
<organism evidence="18 19">
    <name type="scientific">Theileria equi strain WA</name>
    <dbReference type="NCBI Taxonomy" id="1537102"/>
    <lineage>
        <taxon>Eukaryota</taxon>
        <taxon>Sar</taxon>
        <taxon>Alveolata</taxon>
        <taxon>Apicomplexa</taxon>
        <taxon>Aconoidasida</taxon>
        <taxon>Piroplasmida</taxon>
        <taxon>Theileriidae</taxon>
        <taxon>Theileria</taxon>
    </lineage>
</organism>
<evidence type="ECO:0000256" key="1">
    <source>
        <dbReference type="ARBA" id="ARBA00000738"/>
    </source>
</evidence>
<dbReference type="Gene3D" id="3.90.70.10">
    <property type="entry name" value="Cysteine proteinases"/>
    <property type="match status" value="1"/>
</dbReference>
<dbReference type="Proteomes" id="UP000031512">
    <property type="component" value="Unassembled WGS sequence"/>
</dbReference>
<evidence type="ECO:0000256" key="15">
    <source>
        <dbReference type="ARBA" id="ARBA00045556"/>
    </source>
</evidence>
<dbReference type="STRING" id="1537102.L1LCB7"/>
<dbReference type="InterPro" id="IPR000668">
    <property type="entry name" value="Peptidase_C1A_C"/>
</dbReference>
<protein>
    <recommendedName>
        <fullName evidence="6">Dipeptidyl peptidase 1</fullName>
        <ecNumber evidence="5">3.4.14.1</ecNumber>
    </recommendedName>
    <alternativeName>
        <fullName evidence="12">Cathepsin C</fullName>
    </alternativeName>
    <alternativeName>
        <fullName evidence="11">Cathepsin J</fullName>
    </alternativeName>
    <alternativeName>
        <fullName evidence="14">Dipeptidyl peptidase I</fullName>
    </alternativeName>
    <alternativeName>
        <fullName evidence="13">Dipeptidyl transferase</fullName>
    </alternativeName>
</protein>
<evidence type="ECO:0000313" key="19">
    <source>
        <dbReference type="Proteomes" id="UP000031512"/>
    </source>
</evidence>
<dbReference type="PROSITE" id="PS00139">
    <property type="entry name" value="THIOL_PROTEASE_CYS"/>
    <property type="match status" value="1"/>
</dbReference>
<dbReference type="SUPFAM" id="SSF54001">
    <property type="entry name" value="Cysteine proteinases"/>
    <property type="match status" value="1"/>
</dbReference>
<dbReference type="GO" id="GO:0006508">
    <property type="term" value="P:proteolysis"/>
    <property type="evidence" value="ECO:0007669"/>
    <property type="project" value="InterPro"/>
</dbReference>
<feature type="signal peptide" evidence="16">
    <location>
        <begin position="1"/>
        <end position="24"/>
    </location>
</feature>
<dbReference type="GeneID" id="15804530"/>
<dbReference type="AlphaFoldDB" id="L1LCB7"/>
<dbReference type="InterPro" id="IPR025661">
    <property type="entry name" value="Pept_asp_AS"/>
</dbReference>
<keyword evidence="7" id="KW-0865">Zymogen</keyword>
<evidence type="ECO:0000256" key="7">
    <source>
        <dbReference type="ARBA" id="ARBA00023145"/>
    </source>
</evidence>
<dbReference type="KEGG" id="beq:BEWA_014540"/>
<evidence type="ECO:0000256" key="6">
    <source>
        <dbReference type="ARBA" id="ARBA00014709"/>
    </source>
</evidence>
<comment type="catalytic activity">
    <reaction evidence="1">
        <text>Release of an N-terminal dipeptide, Xaa-Yaa-|-Zaa-, except when Xaa is Arg or Lys, or Yaa or Zaa is Pro.</text>
        <dbReference type="EC" id="3.4.14.1"/>
    </reaction>
</comment>
<keyword evidence="10" id="KW-0868">Chloride</keyword>
<comment type="caution">
    <text evidence="18">The sequence shown here is derived from an EMBL/GenBank/DDBJ whole genome shotgun (WGS) entry which is preliminary data.</text>
</comment>
<dbReference type="RefSeq" id="XP_004832347.1">
    <property type="nucleotide sequence ID" value="XM_004832290.1"/>
</dbReference>
<dbReference type="PROSITE" id="PS00639">
    <property type="entry name" value="THIOL_PROTEASE_HIS"/>
    <property type="match status" value="1"/>
</dbReference>
<evidence type="ECO:0000256" key="3">
    <source>
        <dbReference type="ARBA" id="ARBA00008455"/>
    </source>
</evidence>
<feature type="domain" description="Peptidase C1A papain C-terminal" evidence="17">
    <location>
        <begin position="247"/>
        <end position="523"/>
    </location>
</feature>
<evidence type="ECO:0000259" key="17">
    <source>
        <dbReference type="SMART" id="SM00645"/>
    </source>
</evidence>
<evidence type="ECO:0000256" key="12">
    <source>
        <dbReference type="ARBA" id="ARBA00029779"/>
    </source>
</evidence>
<dbReference type="EC" id="3.4.14.1" evidence="5"/>
<dbReference type="InterPro" id="IPR036496">
    <property type="entry name" value="CathepsinC_exc_dom_sf"/>
</dbReference>
<comment type="similarity">
    <text evidence="3">Belongs to the peptidase C1 family.</text>
</comment>
<evidence type="ECO:0000256" key="4">
    <source>
        <dbReference type="ARBA" id="ARBA00011610"/>
    </source>
</evidence>
<evidence type="ECO:0000256" key="2">
    <source>
        <dbReference type="ARBA" id="ARBA00001923"/>
    </source>
</evidence>
<dbReference type="PROSITE" id="PS00640">
    <property type="entry name" value="THIOL_PROTEASE_ASN"/>
    <property type="match status" value="1"/>
</dbReference>
<dbReference type="EMBL" id="ACOU01000004">
    <property type="protein sequence ID" value="EKX72895.1"/>
    <property type="molecule type" value="Genomic_DNA"/>
</dbReference>
<dbReference type="InterPro" id="IPR014882">
    <property type="entry name" value="CathepsinC_exc"/>
</dbReference>
<comment type="cofactor">
    <cofactor evidence="2">
        <name>chloride</name>
        <dbReference type="ChEBI" id="CHEBI:17996"/>
    </cofactor>
</comment>
<reference evidence="18 19" key="1">
    <citation type="journal article" date="2012" name="BMC Genomics">
        <title>Comparative genomic analysis and phylogenetic position of Theileria equi.</title>
        <authorList>
            <person name="Kappmeyer L.S."/>
            <person name="Thiagarajan M."/>
            <person name="Herndon D.R."/>
            <person name="Ramsay J.D."/>
            <person name="Caler E."/>
            <person name="Djikeng A."/>
            <person name="Gillespie J.J."/>
            <person name="Lau A.O."/>
            <person name="Roalson E.H."/>
            <person name="Silva J.C."/>
            <person name="Silva M.G."/>
            <person name="Suarez C.E."/>
            <person name="Ueti M.W."/>
            <person name="Nene V.M."/>
            <person name="Mealey R.H."/>
            <person name="Knowles D.P."/>
            <person name="Brayton K.A."/>
        </authorList>
    </citation>
    <scope>NUCLEOTIDE SEQUENCE [LARGE SCALE GENOMIC DNA]</scope>
    <source>
        <strain evidence="18 19">WA</strain>
    </source>
</reference>
<gene>
    <name evidence="18" type="ORF">BEWA_014540</name>
</gene>
<dbReference type="OrthoDB" id="640249at2759"/>
<dbReference type="PANTHER" id="PTHR12411">
    <property type="entry name" value="CYSTEINE PROTEASE FAMILY C1-RELATED"/>
    <property type="match status" value="1"/>
</dbReference>
<dbReference type="PRINTS" id="PR00705">
    <property type="entry name" value="PAPAIN"/>
</dbReference>
<evidence type="ECO:0000256" key="5">
    <source>
        <dbReference type="ARBA" id="ARBA00012059"/>
    </source>
</evidence>
<dbReference type="VEuPathDB" id="PiroplasmaDB:BEWA_014540"/>
<evidence type="ECO:0000256" key="10">
    <source>
        <dbReference type="ARBA" id="ARBA00023214"/>
    </source>
</evidence>
<accession>L1LCB7</accession>
<evidence type="ECO:0000256" key="11">
    <source>
        <dbReference type="ARBA" id="ARBA00029762"/>
    </source>
</evidence>
<evidence type="ECO:0000256" key="13">
    <source>
        <dbReference type="ARBA" id="ARBA00030778"/>
    </source>
</evidence>
<keyword evidence="18" id="KW-0378">Hydrolase</keyword>